<proteinExistence type="inferred from homology"/>
<evidence type="ECO:0000313" key="3">
    <source>
        <dbReference type="EMBL" id="PPQ66839.1"/>
    </source>
</evidence>
<dbReference type="EMBL" id="NHYE01005620">
    <property type="protein sequence ID" value="PPQ66839.1"/>
    <property type="molecule type" value="Genomic_DNA"/>
</dbReference>
<dbReference type="InterPro" id="IPR051970">
    <property type="entry name" value="TEL2_Regulation"/>
</dbReference>
<evidence type="ECO:0000313" key="4">
    <source>
        <dbReference type="Proteomes" id="UP000284706"/>
    </source>
</evidence>
<comment type="caution">
    <text evidence="3">The sequence shown here is derived from an EMBL/GenBank/DDBJ whole genome shotgun (WGS) entry which is preliminary data.</text>
</comment>
<dbReference type="GO" id="GO:0042162">
    <property type="term" value="F:telomeric DNA binding"/>
    <property type="evidence" value="ECO:0007669"/>
    <property type="project" value="TreeGrafter"/>
</dbReference>
<dbReference type="PANTHER" id="PTHR15830">
    <property type="entry name" value="TELOMERE LENGTH REGULATION PROTEIN TEL2 FAMILY MEMBER"/>
    <property type="match status" value="1"/>
</dbReference>
<dbReference type="Proteomes" id="UP000284706">
    <property type="component" value="Unassembled WGS sequence"/>
</dbReference>
<name>A0A409VKP5_9AGAR</name>
<dbReference type="AlphaFoldDB" id="A0A409VKP5"/>
<dbReference type="GO" id="GO:0005829">
    <property type="term" value="C:cytosol"/>
    <property type="evidence" value="ECO:0007669"/>
    <property type="project" value="TreeGrafter"/>
</dbReference>
<sequence>METDSRVPWQQLIDELQSPISDLEELLTLLTAPLDQLGLLPPRFRNFNTHPLSRTSTDVSKYVSQIQRTIITHILPVWDTLLVEHHAMPVIEQYFCPDSSLFTLPSARFVALNAYATFVTHIRPPTAQTSIFRLLERLVSNYSIDTLFHAVFSGATDDEPELILRWEDCVKNVMVIPSKVGDALGVAGNLDEMPSALENSNYFRHLSLHCEILISQLSKATSVKPIVIEESLSFSALAYLLNKLVNYGVFPPHPPVARSQASFFEATLAPIRQNLVSNEAADYTSFWSRLLLALPSNSSLRSVLTSLFAELRIPETIEPPTGPDLTCRARVRHEAALLEGLMGKLNPCNEELWEVCTTLMTSNREWHELYARVFVCWISGGSRDSIVNTEALGALLEVVHEVWSSPEHIKHSVVFRHRYMTSLFVLTISYFPQSSKHIRDLLSNPNFIKAIGTYISHADPSIRRCGMIGAEIAAHACGQKLDFGGWDDGDEHGKSWCRSLRHLVQARDVDTVSEEIRDTGVGHTPKPNAQSVANLEDNAGSLLTNFDSYDSDDSVTGYASSPSTRCPSPSSQELAEIEKDPALNVGIQTAPRPVYLAQLRDLLRGKPLLKGGDGAPHEADMIKAALDSAEGLIRKKRVYGTELDENAIDLVYALLSLQDNYDTEGFSHKRQNALNALVACCPRKAAPALIQEFFKNQYSVDQRFAALTALALGARELASLPVMSGPSNGANFPSKMLPPGLHHKYINTHQDSDGIPWMAEELSRGVFEKQGGALPETAPPVLRERHLRIRRPDRVTEAVGPFASQPSQKLSSPRFIDVASEFFIMPLINNFWTFMRDEQTREERTSHLEGRSRYSGAGTGLILNALVLSHLVGTLAVLVHASQNAPEWLDVVAPESLELALTLGLKPVSLTERQEDNYEEDGAAKEASLITSALELAVIVLDCSIELDGGKTLSLEYTSLLLGIGDWAGRVLTWLEKGFRVAGLGGSHETKLKRAAAGVLLKVDEVTSKWKRSMLDYI</sequence>
<keyword evidence="4" id="KW-1185">Reference proteome</keyword>
<dbReference type="Gene3D" id="1.25.40.720">
    <property type="entry name" value="Telomere length regulation protein 2, C-terminal domain"/>
    <property type="match status" value="1"/>
</dbReference>
<dbReference type="STRING" id="231916.A0A409VKP5"/>
<organism evidence="3 4">
    <name type="scientific">Gymnopilus dilepis</name>
    <dbReference type="NCBI Taxonomy" id="231916"/>
    <lineage>
        <taxon>Eukaryota</taxon>
        <taxon>Fungi</taxon>
        <taxon>Dikarya</taxon>
        <taxon>Basidiomycota</taxon>
        <taxon>Agaricomycotina</taxon>
        <taxon>Agaricomycetes</taxon>
        <taxon>Agaricomycetidae</taxon>
        <taxon>Agaricales</taxon>
        <taxon>Agaricineae</taxon>
        <taxon>Hymenogastraceae</taxon>
        <taxon>Gymnopilus</taxon>
    </lineage>
</organism>
<protein>
    <recommendedName>
        <fullName evidence="2">Telomere length regulation protein conserved domain-containing protein</fullName>
    </recommendedName>
</protein>
<evidence type="ECO:0000256" key="1">
    <source>
        <dbReference type="ARBA" id="ARBA00006133"/>
    </source>
</evidence>
<dbReference type="OrthoDB" id="10254187at2759"/>
<dbReference type="Pfam" id="PF10193">
    <property type="entry name" value="Telomere_reg-2"/>
    <property type="match status" value="1"/>
</dbReference>
<dbReference type="InParanoid" id="A0A409VKP5"/>
<dbReference type="InterPro" id="IPR038528">
    <property type="entry name" value="TEL2_C_sf"/>
</dbReference>
<comment type="similarity">
    <text evidence="1">Belongs to the TEL2 family.</text>
</comment>
<dbReference type="GO" id="GO:0051083">
    <property type="term" value="P:'de novo' cotranslational protein folding"/>
    <property type="evidence" value="ECO:0007669"/>
    <property type="project" value="TreeGrafter"/>
</dbReference>
<reference evidence="3 4" key="1">
    <citation type="journal article" date="2018" name="Evol. Lett.">
        <title>Horizontal gene cluster transfer increased hallucinogenic mushroom diversity.</title>
        <authorList>
            <person name="Reynolds H.T."/>
            <person name="Vijayakumar V."/>
            <person name="Gluck-Thaler E."/>
            <person name="Korotkin H.B."/>
            <person name="Matheny P.B."/>
            <person name="Slot J.C."/>
        </authorList>
    </citation>
    <scope>NUCLEOTIDE SEQUENCE [LARGE SCALE GENOMIC DNA]</scope>
    <source>
        <strain evidence="3 4">SRW20</strain>
    </source>
</reference>
<dbReference type="PANTHER" id="PTHR15830:SF10">
    <property type="entry name" value="TELOMERE LENGTH REGULATION PROTEIN TEL2 HOMOLOG"/>
    <property type="match status" value="1"/>
</dbReference>
<gene>
    <name evidence="3" type="ORF">CVT26_009618</name>
</gene>
<feature type="domain" description="Telomere length regulation protein conserved" evidence="2">
    <location>
        <begin position="593"/>
        <end position="714"/>
    </location>
</feature>
<accession>A0A409VKP5</accession>
<evidence type="ECO:0000259" key="2">
    <source>
        <dbReference type="Pfam" id="PF10193"/>
    </source>
</evidence>
<dbReference type="GO" id="GO:0051879">
    <property type="term" value="F:Hsp90 protein binding"/>
    <property type="evidence" value="ECO:0007669"/>
    <property type="project" value="TreeGrafter"/>
</dbReference>
<dbReference type="InterPro" id="IPR019337">
    <property type="entry name" value="Telomere_length_regulation_dom"/>
</dbReference>